<keyword evidence="2" id="KW-0596">Phosphopantetheine</keyword>
<feature type="domain" description="Carrier" evidence="7">
    <location>
        <begin position="2521"/>
        <end position="2596"/>
    </location>
</feature>
<gene>
    <name evidence="8" type="ORF">N4S67_16355</name>
</gene>
<keyword evidence="5" id="KW-0677">Repeat</keyword>
<evidence type="ECO:0000256" key="5">
    <source>
        <dbReference type="ARBA" id="ARBA00022737"/>
    </source>
</evidence>
<dbReference type="NCBIfam" id="TIGR01733">
    <property type="entry name" value="AA-adenyl-dom"/>
    <property type="match status" value="2"/>
</dbReference>
<dbReference type="InterPro" id="IPR000873">
    <property type="entry name" value="AMP-dep_synth/lig_dom"/>
</dbReference>
<keyword evidence="4" id="KW-0436">Ligase</keyword>
<dbReference type="InterPro" id="IPR013120">
    <property type="entry name" value="FAR_NAD-bd"/>
</dbReference>
<dbReference type="Gene3D" id="3.40.50.1820">
    <property type="entry name" value="alpha/beta hydrolase"/>
    <property type="match status" value="1"/>
</dbReference>
<dbReference type="InterPro" id="IPR042099">
    <property type="entry name" value="ANL_N_sf"/>
</dbReference>
<dbReference type="SMART" id="SM01294">
    <property type="entry name" value="PKS_PP_betabranch"/>
    <property type="match status" value="1"/>
</dbReference>
<dbReference type="Gene3D" id="3.30.559.10">
    <property type="entry name" value="Chloramphenicol acetyltransferase-like domain"/>
    <property type="match status" value="3"/>
</dbReference>
<protein>
    <submittedName>
        <fullName evidence="8">Amino acid adenylation domain-containing protein</fullName>
    </submittedName>
</protein>
<dbReference type="Pfam" id="PF00668">
    <property type="entry name" value="Condensation"/>
    <property type="match status" value="3"/>
</dbReference>
<dbReference type="InterPro" id="IPR036736">
    <property type="entry name" value="ACP-like_sf"/>
</dbReference>
<dbReference type="InterPro" id="IPR029058">
    <property type="entry name" value="AB_hydrolase_fold"/>
</dbReference>
<dbReference type="Pfam" id="PF00501">
    <property type="entry name" value="AMP-binding"/>
    <property type="match status" value="2"/>
</dbReference>
<dbReference type="Gene3D" id="3.40.50.980">
    <property type="match status" value="2"/>
</dbReference>
<dbReference type="SUPFAM" id="SSF56801">
    <property type="entry name" value="Acetyl-CoA synthetase-like"/>
    <property type="match status" value="2"/>
</dbReference>
<dbReference type="Pfam" id="PF07993">
    <property type="entry name" value="NAD_binding_4"/>
    <property type="match status" value="1"/>
</dbReference>
<dbReference type="NCBIfam" id="TIGR01720">
    <property type="entry name" value="NRPS-para261"/>
    <property type="match status" value="1"/>
</dbReference>
<keyword evidence="6" id="KW-0045">Antibiotic biosynthesis</keyword>
<dbReference type="PANTHER" id="PTHR45527">
    <property type="entry name" value="NONRIBOSOMAL PEPTIDE SYNTHETASE"/>
    <property type="match status" value="1"/>
</dbReference>
<dbReference type="CDD" id="cd05235">
    <property type="entry name" value="SDR_e1"/>
    <property type="match status" value="1"/>
</dbReference>
<dbReference type="InterPro" id="IPR010060">
    <property type="entry name" value="NRPS_synth"/>
</dbReference>
<dbReference type="SUPFAM" id="SSF47336">
    <property type="entry name" value="ACP-like"/>
    <property type="match status" value="3"/>
</dbReference>
<dbReference type="NCBIfam" id="TIGR01746">
    <property type="entry name" value="Thioester-redct"/>
    <property type="match status" value="1"/>
</dbReference>
<sequence length="3052" mass="328139">ANVLGLTHVGTEDSFFELGGDSILAMQVVARARAAGVTCRPRDIFVEQTVAGLARVAGLADGQSVADDGVGEVPTTPIMRWLQAVEGPVGQFNQTVLLQAPKDATEADVVALLQALLDRHAMLRLQVDEDVSGGWSLHTREAKAVAADACVQSVDHLSDEALVAARSRLNPATGVMLSALWIASPGHLVLIIHHLAVDGVSWRILLRDLSVAWNQRRSGQEVALPVSGTSFRQWAALLNRYAQTPEVTSQAQAWKRVVDVPDALPSVRPAVDTFAAAEQLATLLDSETTGTLLAEAPAAFHAGVQDILLIAFGLALAEFLGKSDAPVGVDVEGHGRDEDLAPGLDLSQTVGWFTAKYPVSLSARELRWSQVVAGDAALGDVVKDLKEQLRAVPNGLTYGALRYLNPGVDLPQTDPQIAFNYLGRLGGLGQDTTADGWQIGHWGSLVAAGDGLPMPLMHTLTLNAATVDTDSGPHLHADWIWAPSTLDRDQIARLSQMWFEALRGICVHVRAGGGGLTPSDIAPAVLTQRQIDEMERRYRIADILPLSPLQQGLLFHADAVSDAADLYTVQLDIALNGPLDSGRLREAVRTVVSRHPNLVARFSTQFDQPIQIIERDPDFPWQSLDFDDEHQIGQLCATERAAVCDPTEQPVFRVALVRTAPERHRFVLTVHHLTVDGWSMPILLGEIVAEYRGERLPAAGSYRKYLRWLADRDRDAARTAWSAVLSGLDEPTLVGPPDRLRLGSRDALSFRLPPETTKAIAELARTHHTTVNTVLQAAWAQVLMTVTGHDDVVFGTTVSGRPAEVAGAESMVGLFINTVPVRARATPATTGAELLRQLADIAHKTLEHQHLPLSEVHRIAGHETLFDTLFVYENYPIDRDRLNSADELSIGAVRIHETTHYMLVVQASPGAELGITVDYRADVFDSAMVETLCAQLRKGLAEIAADSARALSSMALLDGVEQARLVRWGDRRSTARPAAAEVSIPEALAAQVARTPDAPALSFGAESFTYRQFDDASNQLAHMLSRYGVGPGDCVALLFERSAAAIIAMAAVLKTGAAYLPIDPTLPAARVDFMLADAQPVAAITTTHLTDRLNSDIPIVVVDDPRIADCSHTWTAAPAGDDIAYIIYTSGTTGVPKGVAVTHRTVTGLLDSLTDDPSGQVWSQWHSYAFDVSVWEIWGALLRGSRLVVVPEAAAGSPADLHALLIAEDVDVVNQTPSAAAMLPSDGLDSVTLIVAGEVCPTELVDRWAPGRKMVNAYGPTETWYASMSAPLTAGSDVAPIGAPVPGAAFFVLDRWLRPVPAGMVGELYVAGRGLGIGYWRRSTLTAARFVPCPFAGSGSRMYRTGDLVRWGDDGQLRFVGRADEQVKIRGYRVEPAEVAAVLSESDGVEAAVVIVREDRPGDRRLVGYVTGPADPAPLRARLAEQLPVHMVPAAIVVLDTLPLTVNGKLDTRALPAPDYSDAERYRPPSTPVEEILVGIYAEVLGVDRVGVDDSFFELGGDSLSAMRVTAAVNASLGTRLSVRTLFDAPTVDALASRVETSEGGLEPLARYDRPTTIPLSFAQSRLWFIDQFQGPSAVYNMSVALRLHGALDEDALRAAVSDVVDRHESLRTLFIADEGVPQQVVLAPGTGVGWQVADATGWPSDRLEEAVAAAARHEFDLATEIPLRAQLFRIDTDEHVLVMVVHHIAADGWSVTPLARDLGAAYACRSAGHGPDWTPLPVQYADYTLWQRERLGSAADPHSRLAAKLRFWETALAGVPEYLELPTDRPYPLVADHRGASVSVNWSAELQRRVREVAREHNSTSFMVIEAALAVLLSRLAANDDVALGFAIAGRDDPALNELVGFFVNTLVLRVDLGGDPTVGELLAQVRQRSLAAYEHQDVPFETLVERLNPPRSRTHHPLVQVLLAWQNFAGSLTDPAAHLALGDLTITHMPLETHTARMDLALSLGERFTEAGELAGIGGAMEFRTDVFEEATVATLIDRLEKVLAAMTADPTGRLSSIRLLDDSERERVDGWTNRDTLTGPTRDTGSIPAALAQQVQRTPEALALVCGDAAMSYRTFDEASNRLAHLLRGRGVGPGTRVALMFPRCADAVVAIAAVLKTGASYVPMDPALPAARIDSIVADATPLFAITRADVADRLDGCGLPTIDVNDPGIQGYPCTGLSLPAPDDVAYLVYTSGTTGMPKGVAINHRNVTHMVASLDASLPRAGVWAQCHSYAFDVSVWEIWGALLRGGRLVIVPEEVAASPTDFTDLLISEQVTVLDLSPSAAAMLSPEGLDALTLVVGAEACPAAVVDQWADGRLMINAYGPTETTVDATRSAPLRRGSGAPPIGTPVPGAAVFVLDERLHPVPPGVVGELYIAGNGVGIGYWRRSGLTAARFVPCPFGAPGSRMYRTGDLVRWDDEGQLRFVSRADEQVKVRGFRIELGEVRSALSELDGVDQAAAVVRDDLPGGPRLVGYVTGSVDTEHARARLADRLPAFMVPAAVVAMDSLPLTINGKLDVRALPTPGFTEADHYRAPASAAEAVVAGIYAEVLGRPQVGVDDSFFDLGGDSLSAMRVIAALNTSLDADLAVRTLFDAPSVRDLCLRLHTEDGSAEAVSAASDARFDSVHGHATTTLHAGDLTLDNFIDAPTLSTASVLPGPSAEVRTVLLTGATGFLGRYLTLTMLEQMERVDGSLICLIRADSDVDARRRLEKTFSGDPGLSRYFRELAAGRLEVIAGDKSANNLGVAQQTWQRLAETVDAIADSAALVNGVLPYRELFEPNVVGTAELIRLALTAKLKPYAYVSTANVGDQVDPSVFTEDADIRVISPTRQMNAGLSNGYGNSKWAGEVLLREANDLCGLPVAVFRCDMILAEPTYAGQLNLSDTFTRMVLSVLATGVAPKSFYRLDAHGNRERAHFDGLPVDFVAEAITTLGVQVVDGFETYHVMNPHDDGVGLDVFVDWLIEAGHPIERIDDFGEWLQRFESGLRALPEKQRRHSVLQMLLLRDLTELRPLTPTRGAYASTDRFRAAVREAKIGPDQNSPDIPHVTAPIITKYAAELRHLGLL</sequence>
<dbReference type="RefSeq" id="WP_260994073.1">
    <property type="nucleotide sequence ID" value="NZ_JAODWD010000004.1"/>
</dbReference>
<dbReference type="InterPro" id="IPR023213">
    <property type="entry name" value="CAT-like_dom_sf"/>
</dbReference>
<dbReference type="Gene3D" id="3.30.559.30">
    <property type="entry name" value="Nonribosomal peptide synthetase, condensation domain"/>
    <property type="match status" value="3"/>
</dbReference>
<comment type="cofactor">
    <cofactor evidence="1">
        <name>pantetheine 4'-phosphate</name>
        <dbReference type="ChEBI" id="CHEBI:47942"/>
    </cofactor>
</comment>
<dbReference type="InterPro" id="IPR025110">
    <property type="entry name" value="AMP-bd_C"/>
</dbReference>
<dbReference type="InterPro" id="IPR020845">
    <property type="entry name" value="AMP-binding_CS"/>
</dbReference>
<dbReference type="Gene3D" id="1.10.1200.10">
    <property type="entry name" value="ACP-like"/>
    <property type="match status" value="2"/>
</dbReference>
<dbReference type="PANTHER" id="PTHR45527:SF1">
    <property type="entry name" value="FATTY ACID SYNTHASE"/>
    <property type="match status" value="1"/>
</dbReference>
<dbReference type="Gene3D" id="2.30.38.10">
    <property type="entry name" value="Luciferase, Domain 3"/>
    <property type="match status" value="1"/>
</dbReference>
<evidence type="ECO:0000256" key="4">
    <source>
        <dbReference type="ARBA" id="ARBA00022598"/>
    </source>
</evidence>
<evidence type="ECO:0000313" key="8">
    <source>
        <dbReference type="EMBL" id="MCT7659991.1"/>
    </source>
</evidence>
<dbReference type="SUPFAM" id="SSF52777">
    <property type="entry name" value="CoA-dependent acyltransferases"/>
    <property type="match status" value="6"/>
</dbReference>
<dbReference type="Gene3D" id="3.30.300.30">
    <property type="match status" value="2"/>
</dbReference>
<reference evidence="9" key="1">
    <citation type="submission" date="2023-07" db="EMBL/GenBank/DDBJ databases">
        <authorList>
            <person name="Deng Y."/>
            <person name="Zhang Y.-Q."/>
        </authorList>
    </citation>
    <scope>NUCLEOTIDE SEQUENCE [LARGE SCALE GENOMIC DNA]</scope>
    <source>
        <strain evidence="9">CPCC 205710</strain>
    </source>
</reference>
<dbReference type="EMBL" id="JAODWD010000004">
    <property type="protein sequence ID" value="MCT7659991.1"/>
    <property type="molecule type" value="Genomic_DNA"/>
</dbReference>
<name>A0ABT2MCJ1_9MYCO</name>
<proteinExistence type="predicted"/>
<evidence type="ECO:0000256" key="3">
    <source>
        <dbReference type="ARBA" id="ARBA00022553"/>
    </source>
</evidence>
<accession>A0ABT2MCJ1</accession>
<dbReference type="PROSITE" id="PS50075">
    <property type="entry name" value="CARRIER"/>
    <property type="match status" value="3"/>
</dbReference>
<dbReference type="SMART" id="SM00823">
    <property type="entry name" value="PKS_PP"/>
    <property type="match status" value="2"/>
</dbReference>
<comment type="caution">
    <text evidence="8">The sequence shown here is derived from an EMBL/GenBank/DDBJ whole genome shotgun (WGS) entry which is preliminary data.</text>
</comment>
<evidence type="ECO:0000256" key="2">
    <source>
        <dbReference type="ARBA" id="ARBA00022450"/>
    </source>
</evidence>
<keyword evidence="3" id="KW-0597">Phosphoprotein</keyword>
<evidence type="ECO:0000313" key="9">
    <source>
        <dbReference type="Proteomes" id="UP001206639"/>
    </source>
</evidence>
<evidence type="ECO:0000259" key="7">
    <source>
        <dbReference type="PROSITE" id="PS50075"/>
    </source>
</evidence>
<dbReference type="InterPro" id="IPR036291">
    <property type="entry name" value="NAD(P)-bd_dom_sf"/>
</dbReference>
<dbReference type="CDD" id="cd19543">
    <property type="entry name" value="DCL_NRPS"/>
    <property type="match status" value="1"/>
</dbReference>
<dbReference type="Pfam" id="PF00550">
    <property type="entry name" value="PP-binding"/>
    <property type="match status" value="3"/>
</dbReference>
<dbReference type="Pfam" id="PF13193">
    <property type="entry name" value="AMP-binding_C"/>
    <property type="match status" value="2"/>
</dbReference>
<dbReference type="InterPro" id="IPR010080">
    <property type="entry name" value="Thioester_reductase-like_dom"/>
</dbReference>
<dbReference type="InterPro" id="IPR001242">
    <property type="entry name" value="Condensation_dom"/>
</dbReference>
<feature type="domain" description="Carrier" evidence="7">
    <location>
        <begin position="1468"/>
        <end position="1543"/>
    </location>
</feature>
<dbReference type="InterPro" id="IPR010071">
    <property type="entry name" value="AA_adenyl_dom"/>
</dbReference>
<dbReference type="InterPro" id="IPR006162">
    <property type="entry name" value="Ppantetheine_attach_site"/>
</dbReference>
<dbReference type="Proteomes" id="UP001206639">
    <property type="component" value="Unassembled WGS sequence"/>
</dbReference>
<dbReference type="Gene3D" id="3.40.50.12780">
    <property type="entry name" value="N-terminal domain of ligase-like"/>
    <property type="match status" value="1"/>
</dbReference>
<dbReference type="SUPFAM" id="SSF51735">
    <property type="entry name" value="NAD(P)-binding Rossmann-fold domains"/>
    <property type="match status" value="1"/>
</dbReference>
<feature type="non-terminal residue" evidence="8">
    <location>
        <position position="1"/>
    </location>
</feature>
<dbReference type="Gene3D" id="3.40.50.720">
    <property type="entry name" value="NAD(P)-binding Rossmann-like Domain"/>
    <property type="match status" value="1"/>
</dbReference>
<keyword evidence="9" id="KW-1185">Reference proteome</keyword>
<dbReference type="PROSITE" id="PS00012">
    <property type="entry name" value="PHOSPHOPANTETHEINE"/>
    <property type="match status" value="3"/>
</dbReference>
<evidence type="ECO:0000256" key="6">
    <source>
        <dbReference type="ARBA" id="ARBA00023194"/>
    </source>
</evidence>
<feature type="domain" description="Carrier" evidence="7">
    <location>
        <begin position="1"/>
        <end position="61"/>
    </location>
</feature>
<dbReference type="InterPro" id="IPR020806">
    <property type="entry name" value="PKS_PP-bd"/>
</dbReference>
<dbReference type="InterPro" id="IPR009081">
    <property type="entry name" value="PP-bd_ACP"/>
</dbReference>
<dbReference type="InterPro" id="IPR045851">
    <property type="entry name" value="AMP-bd_C_sf"/>
</dbReference>
<evidence type="ECO:0000256" key="1">
    <source>
        <dbReference type="ARBA" id="ARBA00001957"/>
    </source>
</evidence>
<dbReference type="CDD" id="cd19540">
    <property type="entry name" value="LCL_NRPS-like"/>
    <property type="match status" value="1"/>
</dbReference>
<organism evidence="8 9">
    <name type="scientific">Mycobacterium deserti</name>
    <dbReference type="NCBI Taxonomy" id="2978347"/>
    <lineage>
        <taxon>Bacteria</taxon>
        <taxon>Bacillati</taxon>
        <taxon>Actinomycetota</taxon>
        <taxon>Actinomycetes</taxon>
        <taxon>Mycobacteriales</taxon>
        <taxon>Mycobacteriaceae</taxon>
        <taxon>Mycobacterium</taxon>
    </lineage>
</organism>
<dbReference type="PROSITE" id="PS00455">
    <property type="entry name" value="AMP_BINDING"/>
    <property type="match status" value="2"/>
</dbReference>